<reference evidence="2" key="1">
    <citation type="submission" date="2020-03" db="EMBL/GenBank/DDBJ databases">
        <title>Spirochaetal bacteria isolated from arthropods constitute a novel genus Entomospira genus novum within the order Spirochaetales.</title>
        <authorList>
            <person name="Grana-Miraglia L."/>
            <person name="Sikutova S."/>
            <person name="Fingerle V."/>
            <person name="Sing A."/>
            <person name="Castillo-Ramirez S."/>
            <person name="Margos G."/>
            <person name="Rudolf I."/>
        </authorList>
    </citation>
    <scope>NUCLEOTIDE SEQUENCE</scope>
    <source>
        <strain evidence="2">BR208</strain>
    </source>
</reference>
<dbReference type="AlphaFoldDB" id="A0A968GH24"/>
<evidence type="ECO:0000313" key="2">
    <source>
        <dbReference type="EMBL" id="NIZ47001.1"/>
    </source>
</evidence>
<comment type="caution">
    <text evidence="2">The sequence shown here is derived from an EMBL/GenBank/DDBJ whole genome shotgun (WGS) entry which is preliminary data.</text>
</comment>
<proteinExistence type="predicted"/>
<dbReference type="PROSITE" id="PS50851">
    <property type="entry name" value="CHEW"/>
    <property type="match status" value="1"/>
</dbReference>
<name>A0A968GH24_9SPIO</name>
<dbReference type="GO" id="GO:0005829">
    <property type="term" value="C:cytosol"/>
    <property type="evidence" value="ECO:0007669"/>
    <property type="project" value="TreeGrafter"/>
</dbReference>
<dbReference type="SUPFAM" id="SSF50341">
    <property type="entry name" value="CheW-like"/>
    <property type="match status" value="1"/>
</dbReference>
<dbReference type="Proteomes" id="UP000752013">
    <property type="component" value="Unassembled WGS sequence"/>
</dbReference>
<dbReference type="InterPro" id="IPR036061">
    <property type="entry name" value="CheW-like_dom_sf"/>
</dbReference>
<organism evidence="2 3">
    <name type="scientific">Entomospira nematocerorum</name>
    <dbReference type="NCBI Taxonomy" id="2719987"/>
    <lineage>
        <taxon>Bacteria</taxon>
        <taxon>Pseudomonadati</taxon>
        <taxon>Spirochaetota</taxon>
        <taxon>Spirochaetia</taxon>
        <taxon>Spirochaetales</taxon>
        <taxon>Spirochaetaceae</taxon>
        <taxon>Entomospira</taxon>
    </lineage>
</organism>
<evidence type="ECO:0000313" key="3">
    <source>
        <dbReference type="Proteomes" id="UP000752013"/>
    </source>
</evidence>
<dbReference type="EMBL" id="JAATLK010000001">
    <property type="protein sequence ID" value="NIZ47001.1"/>
    <property type="molecule type" value="Genomic_DNA"/>
</dbReference>
<dbReference type="GO" id="GO:0006935">
    <property type="term" value="P:chemotaxis"/>
    <property type="evidence" value="ECO:0007669"/>
    <property type="project" value="InterPro"/>
</dbReference>
<dbReference type="InterPro" id="IPR002545">
    <property type="entry name" value="CheW-lke_dom"/>
</dbReference>
<dbReference type="GO" id="GO:0007165">
    <property type="term" value="P:signal transduction"/>
    <property type="evidence" value="ECO:0007669"/>
    <property type="project" value="InterPro"/>
</dbReference>
<evidence type="ECO:0000259" key="1">
    <source>
        <dbReference type="PROSITE" id="PS50851"/>
    </source>
</evidence>
<dbReference type="Pfam" id="PF01584">
    <property type="entry name" value="CheW"/>
    <property type="match status" value="1"/>
</dbReference>
<dbReference type="SMART" id="SM00260">
    <property type="entry name" value="CheW"/>
    <property type="match status" value="1"/>
</dbReference>
<dbReference type="Gene3D" id="2.40.50.180">
    <property type="entry name" value="CheA-289, Domain 4"/>
    <property type="match status" value="1"/>
</dbReference>
<sequence>MIGNTKQLVTFQLGEDRYGIDIMRVKEIYASHMVRPIPHAPAYIEGVLNLRGEIIPIINLHRRFGIAKAVLNEDDAMLSGFVIIDLAGMKVGVIIDKILSVAEINQSTIQPPPQMITNIGAEYIEGVSSQDAAGYLVILNIDRLFDVKELGRLRMLRSFRAISEEELSKSSATSK</sequence>
<dbReference type="InterPro" id="IPR039315">
    <property type="entry name" value="CheW"/>
</dbReference>
<dbReference type="Gene3D" id="2.30.30.40">
    <property type="entry name" value="SH3 Domains"/>
    <property type="match status" value="1"/>
</dbReference>
<dbReference type="PANTHER" id="PTHR22617">
    <property type="entry name" value="CHEMOTAXIS SENSOR HISTIDINE KINASE-RELATED"/>
    <property type="match status" value="1"/>
</dbReference>
<dbReference type="PANTHER" id="PTHR22617:SF23">
    <property type="entry name" value="CHEMOTAXIS PROTEIN CHEW"/>
    <property type="match status" value="1"/>
</dbReference>
<gene>
    <name evidence="2" type="ORF">HCT46_03615</name>
</gene>
<accession>A0A968GH24</accession>
<keyword evidence="3" id="KW-1185">Reference proteome</keyword>
<feature type="domain" description="CheW-like" evidence="1">
    <location>
        <begin position="5"/>
        <end position="150"/>
    </location>
</feature>
<protein>
    <submittedName>
        <fullName evidence="2">Chemotaxis protein CheW</fullName>
    </submittedName>
</protein>